<dbReference type="Proteomes" id="UP000647836">
    <property type="component" value="Unassembled WGS sequence"/>
</dbReference>
<dbReference type="RefSeq" id="WP_194041816.1">
    <property type="nucleotide sequence ID" value="NZ_JADEXF010000108.1"/>
</dbReference>
<comment type="caution">
    <text evidence="1">The sequence shown here is derived from an EMBL/GenBank/DDBJ whole genome shotgun (WGS) entry which is preliminary data.</text>
</comment>
<reference evidence="1 2" key="1">
    <citation type="submission" date="2020-10" db="EMBL/GenBank/DDBJ databases">
        <authorList>
            <person name="Castelo-Branco R."/>
            <person name="Eusebio N."/>
            <person name="Adriana R."/>
            <person name="Vieira A."/>
            <person name="Brugerolle De Fraissinette N."/>
            <person name="Rezende De Castro R."/>
            <person name="Schneider M.P."/>
            <person name="Vasconcelos V."/>
            <person name="Leao P.N."/>
        </authorList>
    </citation>
    <scope>NUCLEOTIDE SEQUENCE [LARGE SCALE GENOMIC DNA]</scope>
    <source>
        <strain evidence="1 2">LEGE 07299</strain>
    </source>
</reference>
<protein>
    <submittedName>
        <fullName evidence="1">Uncharacterized protein</fullName>
    </submittedName>
</protein>
<evidence type="ECO:0000313" key="1">
    <source>
        <dbReference type="EMBL" id="MBE9104321.1"/>
    </source>
</evidence>
<name>A0ABR9TV92_9NOSO</name>
<gene>
    <name evidence="1" type="ORF">IQ229_05010</name>
</gene>
<accession>A0ABR9TV92</accession>
<sequence length="91" mass="10246">MTISLPPKLNSLPTTLPIEGAVRIDLEEGIPVFRASSTVQSRIEELLTKQQKTPLSAEEEKELDCYEEIDDYLSFVNRTIRNLSVAPTQQV</sequence>
<proteinExistence type="predicted"/>
<dbReference type="EMBL" id="JADEXF010000108">
    <property type="protein sequence ID" value="MBE9104321.1"/>
    <property type="molecule type" value="Genomic_DNA"/>
</dbReference>
<evidence type="ECO:0000313" key="2">
    <source>
        <dbReference type="Proteomes" id="UP000647836"/>
    </source>
</evidence>
<organism evidence="1 2">
    <name type="scientific">Nostoc cf. edaphicum LEGE 07299</name>
    <dbReference type="NCBI Taxonomy" id="2777974"/>
    <lineage>
        <taxon>Bacteria</taxon>
        <taxon>Bacillati</taxon>
        <taxon>Cyanobacteriota</taxon>
        <taxon>Cyanophyceae</taxon>
        <taxon>Nostocales</taxon>
        <taxon>Nostocaceae</taxon>
        <taxon>Nostoc</taxon>
    </lineage>
</organism>
<keyword evidence="2" id="KW-1185">Reference proteome</keyword>